<dbReference type="InterPro" id="IPR036019">
    <property type="entry name" value="MscL_channel"/>
</dbReference>
<dbReference type="PANTHER" id="PTHR30266">
    <property type="entry name" value="MECHANOSENSITIVE CHANNEL MSCL"/>
    <property type="match status" value="1"/>
</dbReference>
<proteinExistence type="predicted"/>
<dbReference type="Pfam" id="PF01741">
    <property type="entry name" value="MscL"/>
    <property type="match status" value="1"/>
</dbReference>
<name>Q0CER3_ASPTN</name>
<comment type="subcellular location">
    <subcellularLocation>
        <location evidence="1">Membrane</location>
        <topology evidence="1">Multi-pass membrane protein</topology>
    </subcellularLocation>
</comment>
<dbReference type="GO" id="GO:0016020">
    <property type="term" value="C:membrane"/>
    <property type="evidence" value="ECO:0007669"/>
    <property type="project" value="UniProtKB-SubCell"/>
</dbReference>
<evidence type="ECO:0000313" key="8">
    <source>
        <dbReference type="Proteomes" id="UP000007963"/>
    </source>
</evidence>
<feature type="compositionally biased region" description="Polar residues" evidence="5">
    <location>
        <begin position="20"/>
        <end position="36"/>
    </location>
</feature>
<dbReference type="PANTHER" id="PTHR30266:SF2">
    <property type="entry name" value="LARGE-CONDUCTANCE MECHANOSENSITIVE CHANNEL"/>
    <property type="match status" value="1"/>
</dbReference>
<reference evidence="8" key="1">
    <citation type="submission" date="2005-09" db="EMBL/GenBank/DDBJ databases">
        <title>Annotation of the Aspergillus terreus NIH2624 genome.</title>
        <authorList>
            <person name="Birren B.W."/>
            <person name="Lander E.S."/>
            <person name="Galagan J.E."/>
            <person name="Nusbaum C."/>
            <person name="Devon K."/>
            <person name="Henn M."/>
            <person name="Ma L.-J."/>
            <person name="Jaffe D.B."/>
            <person name="Butler J."/>
            <person name="Alvarez P."/>
            <person name="Gnerre S."/>
            <person name="Grabherr M."/>
            <person name="Kleber M."/>
            <person name="Mauceli E.W."/>
            <person name="Brockman W."/>
            <person name="Rounsley S."/>
            <person name="Young S.K."/>
            <person name="LaButti K."/>
            <person name="Pushparaj V."/>
            <person name="DeCaprio D."/>
            <person name="Crawford M."/>
            <person name="Koehrsen M."/>
            <person name="Engels R."/>
            <person name="Montgomery P."/>
            <person name="Pearson M."/>
            <person name="Howarth C."/>
            <person name="Larson L."/>
            <person name="Luoma S."/>
            <person name="White J."/>
            <person name="Alvarado L."/>
            <person name="Kodira C.D."/>
            <person name="Zeng Q."/>
            <person name="Oleary S."/>
            <person name="Yandava C."/>
            <person name="Denning D.W."/>
            <person name="Nierman W.C."/>
            <person name="Milne T."/>
            <person name="Madden K."/>
        </authorList>
    </citation>
    <scope>NUCLEOTIDE SEQUENCE [LARGE SCALE GENOMIC DNA]</scope>
    <source>
        <strain evidence="8">NIH 2624 / FGSC A1156</strain>
    </source>
</reference>
<dbReference type="STRING" id="341663.Q0CER3"/>
<evidence type="ECO:0000256" key="6">
    <source>
        <dbReference type="SAM" id="Phobius"/>
    </source>
</evidence>
<dbReference type="FunFam" id="1.10.1200.120:FF:000004">
    <property type="entry name" value="Ion channel, putative"/>
    <property type="match status" value="1"/>
</dbReference>
<evidence type="ECO:0000313" key="7">
    <source>
        <dbReference type="EMBL" id="EAU32083.1"/>
    </source>
</evidence>
<dbReference type="SUPFAM" id="SSF81330">
    <property type="entry name" value="Gated mechanosensitive channel"/>
    <property type="match status" value="1"/>
</dbReference>
<feature type="transmembrane region" description="Helical" evidence="6">
    <location>
        <begin position="1317"/>
        <end position="1340"/>
    </location>
</feature>
<dbReference type="GeneID" id="4323052"/>
<keyword evidence="4 6" id="KW-0472">Membrane</keyword>
<feature type="compositionally biased region" description="Basic and acidic residues" evidence="5">
    <location>
        <begin position="37"/>
        <end position="47"/>
    </location>
</feature>
<feature type="region of interest" description="Disordered" evidence="5">
    <location>
        <begin position="424"/>
        <end position="461"/>
    </location>
</feature>
<dbReference type="OMA" id="CSITPKD"/>
<organism evidence="7 8">
    <name type="scientific">Aspergillus terreus (strain NIH 2624 / FGSC A1156)</name>
    <dbReference type="NCBI Taxonomy" id="341663"/>
    <lineage>
        <taxon>Eukaryota</taxon>
        <taxon>Fungi</taxon>
        <taxon>Dikarya</taxon>
        <taxon>Ascomycota</taxon>
        <taxon>Pezizomycotina</taxon>
        <taxon>Eurotiomycetes</taxon>
        <taxon>Eurotiomycetidae</taxon>
        <taxon>Eurotiales</taxon>
        <taxon>Aspergillaceae</taxon>
        <taxon>Aspergillus</taxon>
        <taxon>Aspergillus subgen. Circumdati</taxon>
    </lineage>
</organism>
<accession>Q0CER3</accession>
<keyword evidence="3 6" id="KW-1133">Transmembrane helix</keyword>
<feature type="compositionally biased region" description="Polar residues" evidence="5">
    <location>
        <begin position="1"/>
        <end position="12"/>
    </location>
</feature>
<dbReference type="eggNOG" id="ENOG502SHV9">
    <property type="taxonomic scope" value="Eukaryota"/>
</dbReference>
<dbReference type="InterPro" id="IPR037673">
    <property type="entry name" value="MSC/AndL"/>
</dbReference>
<feature type="compositionally biased region" description="Basic and acidic residues" evidence="5">
    <location>
        <begin position="213"/>
        <end position="222"/>
    </location>
</feature>
<feature type="region of interest" description="Disordered" evidence="5">
    <location>
        <begin position="386"/>
        <end position="410"/>
    </location>
</feature>
<dbReference type="Gene3D" id="1.10.1200.120">
    <property type="entry name" value="Large-conductance mechanosensitive channel, MscL, domain 1"/>
    <property type="match status" value="1"/>
</dbReference>
<dbReference type="VEuPathDB" id="FungiDB:ATEG_07821"/>
<dbReference type="Proteomes" id="UP000007963">
    <property type="component" value="Unassembled WGS sequence"/>
</dbReference>
<sequence length="1384" mass="150225">MVSHPQQSQNRLQIPAPNFPLSSPITEEVPSPTSTASDDRELERTRPFEFLAKMTAQDSLSSRTHPPYPVDEPRQDERNPSSGANPTKRAERPVGLNLVTDFSRPTPQPRPDAPFVDLNDLKVLSKVREKERSAQTLKGILKKGPSHGFQRLPDDPDEVVNKKRASWFDVKSKISPRRNKYKDDLSPSDRPIMIGFSMPRDDETPPHQHQAQSHKDRSKELDSAGSQPTPLTPSIIVTPARDDNFWPDFSQIHHHPRATSSIYSQPTPLLESRESGIPPVPAIPAQHAAAKNEILSPATPNRQSALSTRKLRAYSTGTVFEEDEHWRPATRSRSYSSESAKRAFDRLSALGTRGGGRLSVVSDSNRPVSQGWWTYLLSPLLDRSNTFSSRKTPTEATRPPLPTPTTQHSGLSDEWWEKEVSCFSPDTPETAAPRGEVASWQNETNPFADEKRGLEGETGSPAEAGPMSFVFMGKTIQGCAAEYYQACAHELFSKTPYFECVNHVCSITPKDVARAQSGVLVAGDADAQGSRGILVDVDDPPESENRGISDADSVTGSRGMSGGAPSTKAPESPVGTPKDSDSKRSTGAGVKEAPAPAPAPADDTVDDRGDWEKSPPAQPASEKQAPFPFILPNGAPPGTQVYVQSAPAPSAPVVGTERSVPHYIVVQPPNYTAPAQAALPTSPGLQRATEQGGSIPLDDIQGGPVPAYTYEPNDGVLPPRMGPLPITREAMTHPVTERERIETRRRRLEKEDRIGRKAGGLWRGRGCFSNKGCFGRPGREGRLRRRWYVAIAAFFLAIVVVAVVLAILLTRRGDNTPVESQWLNLTGYPPMPTGISTIAGPEAKVQNSGCITPSTLWSCALPQEQHSANQPYAANQPNFRVEIRFQNGTYPNSTAVASKTVTSRGVGELFNPSPAAPDLQDQEFLGNTTDNNTTPYAGEVTPFFMTMLSPVKVSSLTRRSDSNNFPDIGSLIPSPAHASDGTAAAATLYPLPESQPVRLYNRGLATEHYGFYTYFDRSIFLESRAPLDGGSTDDSKSDAMGGPSKANAQVRCTWAQTRFLVQIWTRPAQAGMALLAAPTPTTTAQATSTAGSRNATSSATDFVRPGSFPYPVTITLDRHGGVAKEKMVYCYGMETAQRINATEKKLQIEDRGFGGVLVNPAPGIFNLTGSDADAKGSWGGVDGGTGGRMPQLTDHTISLLRLGHGAQTHVRRAWEGFVNFAARDNVLEVALGLMYLPPLPSLPPLPPVPLTQCSIAQAFTKVVTSFVSDIILPIISLLPFLNRNMDQKFAVLMAGPRYVEGEGYNTLTQARDDGALVLAYGVFLETVLSFLGVSVTLYAVAKLYMYISHDAIIKPTVHCRYCKKFISDQAVLMVRRNDSLGYSG</sequence>
<feature type="region of interest" description="Disordered" evidence="5">
    <location>
        <begin position="531"/>
        <end position="633"/>
    </location>
</feature>
<feature type="region of interest" description="Disordered" evidence="5">
    <location>
        <begin position="176"/>
        <end position="234"/>
    </location>
</feature>
<gene>
    <name evidence="7" type="ORF">ATEG_07821</name>
</gene>
<feature type="region of interest" description="Disordered" evidence="5">
    <location>
        <begin position="127"/>
        <end position="157"/>
    </location>
</feature>
<evidence type="ECO:0000256" key="1">
    <source>
        <dbReference type="ARBA" id="ARBA00004141"/>
    </source>
</evidence>
<feature type="transmembrane region" description="Helical" evidence="6">
    <location>
        <begin position="787"/>
        <end position="809"/>
    </location>
</feature>
<dbReference type="EMBL" id="CH476604">
    <property type="protein sequence ID" value="EAU32083.1"/>
    <property type="molecule type" value="Genomic_DNA"/>
</dbReference>
<dbReference type="GO" id="GO:0008381">
    <property type="term" value="F:mechanosensitive monoatomic ion channel activity"/>
    <property type="evidence" value="ECO:0007669"/>
    <property type="project" value="TreeGrafter"/>
</dbReference>
<evidence type="ECO:0000256" key="4">
    <source>
        <dbReference type="ARBA" id="ARBA00023136"/>
    </source>
</evidence>
<feature type="region of interest" description="Disordered" evidence="5">
    <location>
        <begin position="1"/>
        <end position="115"/>
    </location>
</feature>
<feature type="transmembrane region" description="Helical" evidence="6">
    <location>
        <begin position="1262"/>
        <end position="1281"/>
    </location>
</feature>
<feature type="compositionally biased region" description="Polar residues" evidence="5">
    <location>
        <begin position="386"/>
        <end position="395"/>
    </location>
</feature>
<evidence type="ECO:0000256" key="5">
    <source>
        <dbReference type="SAM" id="MobiDB-lite"/>
    </source>
</evidence>
<evidence type="ECO:0000256" key="3">
    <source>
        <dbReference type="ARBA" id="ARBA00022989"/>
    </source>
</evidence>
<dbReference type="OrthoDB" id="10259622at2759"/>
<dbReference type="RefSeq" id="XP_001216442.1">
    <property type="nucleotide sequence ID" value="XM_001216442.1"/>
</dbReference>
<evidence type="ECO:0000256" key="2">
    <source>
        <dbReference type="ARBA" id="ARBA00022692"/>
    </source>
</evidence>
<dbReference type="HOGENOM" id="CLU_004045_1_0_1"/>
<protein>
    <submittedName>
        <fullName evidence="7">Uncharacterized protein</fullName>
    </submittedName>
</protein>
<keyword evidence="2 6" id="KW-0812">Transmembrane</keyword>